<gene>
    <name evidence="1" type="ORF">DARMORV10_C02P07660.1</name>
</gene>
<reference evidence="1" key="1">
    <citation type="submission" date="2021-01" db="EMBL/GenBank/DDBJ databases">
        <authorList>
            <consortium name="Genoscope - CEA"/>
            <person name="William W."/>
        </authorList>
    </citation>
    <scope>NUCLEOTIDE SEQUENCE</scope>
</reference>
<organism evidence="1">
    <name type="scientific">Brassica napus</name>
    <name type="common">Rape</name>
    <dbReference type="NCBI Taxonomy" id="3708"/>
    <lineage>
        <taxon>Eukaryota</taxon>
        <taxon>Viridiplantae</taxon>
        <taxon>Streptophyta</taxon>
        <taxon>Embryophyta</taxon>
        <taxon>Tracheophyta</taxon>
        <taxon>Spermatophyta</taxon>
        <taxon>Magnoliopsida</taxon>
        <taxon>eudicotyledons</taxon>
        <taxon>Gunneridae</taxon>
        <taxon>Pentapetalae</taxon>
        <taxon>rosids</taxon>
        <taxon>malvids</taxon>
        <taxon>Brassicales</taxon>
        <taxon>Brassicaceae</taxon>
        <taxon>Brassiceae</taxon>
        <taxon>Brassica</taxon>
    </lineage>
</organism>
<proteinExistence type="predicted"/>
<dbReference type="Proteomes" id="UP001295469">
    <property type="component" value="Chromosome C02"/>
</dbReference>
<protein>
    <submittedName>
        <fullName evidence="1">(rape) hypothetical protein</fullName>
    </submittedName>
</protein>
<accession>A0A816JWX8</accession>
<name>A0A816JWX8_BRANA</name>
<dbReference type="AlphaFoldDB" id="A0A816JWX8"/>
<sequence length="60" mass="6728">MFKKPNLIEESNKFMAEICSSEVGEVIHLHHASGVSLLLHHLVARISATMNDKVLCNIRD</sequence>
<evidence type="ECO:0000313" key="1">
    <source>
        <dbReference type="EMBL" id="CAF1885969.1"/>
    </source>
</evidence>
<dbReference type="EMBL" id="HG994366">
    <property type="protein sequence ID" value="CAF1885969.1"/>
    <property type="molecule type" value="Genomic_DNA"/>
</dbReference>